<keyword evidence="4" id="KW-1185">Reference proteome</keyword>
<sequence length="209" mass="22233">MASSSLATSPGNSLASATTSTPSTILTTASYSMASQGSSNIPGASITSLDAYSKAKESVISSVNQFVSNLISQAAESASTTGLTAGMGKQSGMLQSEKTGLAVGSAMIALVSFGILGFFLIRRSRTHERARFLQRSDKIRDHAPSNSQHPPNPCGPSSERPRSAFDNDEDEDFGFYGIEPGHSDAVELERRYRKESTSPPTGMWRNEPF</sequence>
<keyword evidence="2" id="KW-1133">Transmembrane helix</keyword>
<evidence type="ECO:0000313" key="4">
    <source>
        <dbReference type="Proteomes" id="UP000198372"/>
    </source>
</evidence>
<keyword evidence="2" id="KW-0472">Membrane</keyword>
<organism evidence="3 4">
    <name type="scientific">Microbotryum intermedium</name>
    <dbReference type="NCBI Taxonomy" id="269621"/>
    <lineage>
        <taxon>Eukaryota</taxon>
        <taxon>Fungi</taxon>
        <taxon>Dikarya</taxon>
        <taxon>Basidiomycota</taxon>
        <taxon>Pucciniomycotina</taxon>
        <taxon>Microbotryomycetes</taxon>
        <taxon>Microbotryales</taxon>
        <taxon>Microbotryaceae</taxon>
        <taxon>Microbotryum</taxon>
    </lineage>
</organism>
<evidence type="ECO:0000313" key="3">
    <source>
        <dbReference type="EMBL" id="SCV72289.1"/>
    </source>
</evidence>
<proteinExistence type="predicted"/>
<feature type="transmembrane region" description="Helical" evidence="2">
    <location>
        <begin position="101"/>
        <end position="121"/>
    </location>
</feature>
<keyword evidence="2" id="KW-0812">Transmembrane</keyword>
<accession>A0A238FHM1</accession>
<dbReference type="EMBL" id="FMSP01000008">
    <property type="protein sequence ID" value="SCV72289.1"/>
    <property type="molecule type" value="Genomic_DNA"/>
</dbReference>
<evidence type="ECO:0000256" key="1">
    <source>
        <dbReference type="SAM" id="MobiDB-lite"/>
    </source>
</evidence>
<dbReference type="Proteomes" id="UP000198372">
    <property type="component" value="Unassembled WGS sequence"/>
</dbReference>
<reference evidence="4" key="1">
    <citation type="submission" date="2016-09" db="EMBL/GenBank/DDBJ databases">
        <authorList>
            <person name="Jeantristanb JTB J.-T."/>
            <person name="Ricardo R."/>
        </authorList>
    </citation>
    <scope>NUCLEOTIDE SEQUENCE [LARGE SCALE GENOMIC DNA]</scope>
</reference>
<evidence type="ECO:0000256" key="2">
    <source>
        <dbReference type="SAM" id="Phobius"/>
    </source>
</evidence>
<dbReference type="AlphaFoldDB" id="A0A238FHM1"/>
<name>A0A238FHM1_9BASI</name>
<protein>
    <submittedName>
        <fullName evidence="3">BQ2448_4983 protein</fullName>
    </submittedName>
</protein>
<feature type="region of interest" description="Disordered" evidence="1">
    <location>
        <begin position="136"/>
        <end position="209"/>
    </location>
</feature>
<gene>
    <name evidence="3" type="ORF">BQ2448_4983</name>
</gene>
<dbReference type="OrthoDB" id="2537791at2759"/>
<feature type="compositionally biased region" description="Basic and acidic residues" evidence="1">
    <location>
        <begin position="181"/>
        <end position="196"/>
    </location>
</feature>